<dbReference type="CDD" id="cd17745">
    <property type="entry name" value="BRCT_p53bp1_rpt1"/>
    <property type="match status" value="1"/>
</dbReference>
<dbReference type="PANTHER" id="PTHR15321">
    <property type="entry name" value="TUMOR SUPPRESSOR P53-BINDING PROTEIN 1"/>
    <property type="match status" value="1"/>
</dbReference>
<organism evidence="6 7">
    <name type="scientific">Polychaeton citri CBS 116435</name>
    <dbReference type="NCBI Taxonomy" id="1314669"/>
    <lineage>
        <taxon>Eukaryota</taxon>
        <taxon>Fungi</taxon>
        <taxon>Dikarya</taxon>
        <taxon>Ascomycota</taxon>
        <taxon>Pezizomycotina</taxon>
        <taxon>Dothideomycetes</taxon>
        <taxon>Dothideomycetidae</taxon>
        <taxon>Capnodiales</taxon>
        <taxon>Capnodiaceae</taxon>
        <taxon>Polychaeton</taxon>
    </lineage>
</organism>
<feature type="region of interest" description="Disordered" evidence="4">
    <location>
        <begin position="88"/>
        <end position="113"/>
    </location>
</feature>
<dbReference type="InterPro" id="IPR041297">
    <property type="entry name" value="Crb2_Tudor"/>
</dbReference>
<proteinExistence type="predicted"/>
<evidence type="ECO:0000256" key="3">
    <source>
        <dbReference type="ARBA" id="ARBA00023242"/>
    </source>
</evidence>
<feature type="region of interest" description="Disordered" evidence="4">
    <location>
        <begin position="450"/>
        <end position="480"/>
    </location>
</feature>
<dbReference type="SMART" id="SM00292">
    <property type="entry name" value="BRCT"/>
    <property type="match status" value="1"/>
</dbReference>
<evidence type="ECO:0000313" key="6">
    <source>
        <dbReference type="EMBL" id="KAF2725159.1"/>
    </source>
</evidence>
<dbReference type="SUPFAM" id="SSF52113">
    <property type="entry name" value="BRCT domain"/>
    <property type="match status" value="1"/>
</dbReference>
<feature type="compositionally biased region" description="Basic and acidic residues" evidence="4">
    <location>
        <begin position="847"/>
        <end position="863"/>
    </location>
</feature>
<dbReference type="Gene3D" id="3.40.50.10190">
    <property type="entry name" value="BRCT domain"/>
    <property type="match status" value="1"/>
</dbReference>
<comment type="caution">
    <text evidence="6">The sequence shown here is derived from an EMBL/GenBank/DDBJ whole genome shotgun (WGS) entry which is preliminary data.</text>
</comment>
<feature type="compositionally biased region" description="Low complexity" evidence="4">
    <location>
        <begin position="1192"/>
        <end position="1202"/>
    </location>
</feature>
<feature type="domain" description="BRCT" evidence="5">
    <location>
        <begin position="1201"/>
        <end position="1321"/>
    </location>
</feature>
<dbReference type="InterPro" id="IPR047252">
    <property type="entry name" value="TP53BP1-like"/>
</dbReference>
<protein>
    <recommendedName>
        <fullName evidence="5">BRCT domain-containing protein</fullName>
    </recommendedName>
</protein>
<dbReference type="GO" id="GO:0005634">
    <property type="term" value="C:nucleus"/>
    <property type="evidence" value="ECO:0007669"/>
    <property type="project" value="UniProtKB-SubCell"/>
</dbReference>
<accession>A0A9P4USL5</accession>
<dbReference type="GO" id="GO:0045944">
    <property type="term" value="P:positive regulation of transcription by RNA polymerase II"/>
    <property type="evidence" value="ECO:0007669"/>
    <property type="project" value="TreeGrafter"/>
</dbReference>
<comment type="subcellular location">
    <subcellularLocation>
        <location evidence="1">Nucleus</location>
    </subcellularLocation>
</comment>
<feature type="compositionally biased region" description="Basic and acidic residues" evidence="4">
    <location>
        <begin position="682"/>
        <end position="696"/>
    </location>
</feature>
<evidence type="ECO:0000256" key="1">
    <source>
        <dbReference type="ARBA" id="ARBA00004123"/>
    </source>
</evidence>
<reference evidence="6" key="1">
    <citation type="journal article" date="2020" name="Stud. Mycol.">
        <title>101 Dothideomycetes genomes: a test case for predicting lifestyles and emergence of pathogens.</title>
        <authorList>
            <person name="Haridas S."/>
            <person name="Albert R."/>
            <person name="Binder M."/>
            <person name="Bloem J."/>
            <person name="Labutti K."/>
            <person name="Salamov A."/>
            <person name="Andreopoulos B."/>
            <person name="Baker S."/>
            <person name="Barry K."/>
            <person name="Bills G."/>
            <person name="Bluhm B."/>
            <person name="Cannon C."/>
            <person name="Castanera R."/>
            <person name="Culley D."/>
            <person name="Daum C."/>
            <person name="Ezra D."/>
            <person name="Gonzalez J."/>
            <person name="Henrissat B."/>
            <person name="Kuo A."/>
            <person name="Liang C."/>
            <person name="Lipzen A."/>
            <person name="Lutzoni F."/>
            <person name="Magnuson J."/>
            <person name="Mondo S."/>
            <person name="Nolan M."/>
            <person name="Ohm R."/>
            <person name="Pangilinan J."/>
            <person name="Park H.-J."/>
            <person name="Ramirez L."/>
            <person name="Alfaro M."/>
            <person name="Sun H."/>
            <person name="Tritt A."/>
            <person name="Yoshinaga Y."/>
            <person name="Zwiers L.-H."/>
            <person name="Turgeon B."/>
            <person name="Goodwin S."/>
            <person name="Spatafora J."/>
            <person name="Crous P."/>
            <person name="Grigoriev I."/>
        </authorList>
    </citation>
    <scope>NUCLEOTIDE SEQUENCE</scope>
    <source>
        <strain evidence="6">CBS 116435</strain>
    </source>
</reference>
<dbReference type="Gene3D" id="2.30.30.140">
    <property type="match status" value="1"/>
</dbReference>
<feature type="compositionally biased region" description="Low complexity" evidence="4">
    <location>
        <begin position="697"/>
        <end position="712"/>
    </location>
</feature>
<evidence type="ECO:0000259" key="5">
    <source>
        <dbReference type="PROSITE" id="PS50172"/>
    </source>
</evidence>
<feature type="region of interest" description="Disordered" evidence="4">
    <location>
        <begin position="903"/>
        <end position="947"/>
    </location>
</feature>
<feature type="region of interest" description="Disordered" evidence="4">
    <location>
        <begin position="966"/>
        <end position="985"/>
    </location>
</feature>
<dbReference type="GO" id="GO:0042393">
    <property type="term" value="F:histone binding"/>
    <property type="evidence" value="ECO:0007669"/>
    <property type="project" value="TreeGrafter"/>
</dbReference>
<feature type="region of interest" description="Disordered" evidence="4">
    <location>
        <begin position="398"/>
        <end position="427"/>
    </location>
</feature>
<feature type="region of interest" description="Disordered" evidence="4">
    <location>
        <begin position="314"/>
        <end position="371"/>
    </location>
</feature>
<gene>
    <name evidence="6" type="ORF">K431DRAFT_98487</name>
</gene>
<dbReference type="PANTHER" id="PTHR15321:SF3">
    <property type="entry name" value="TP53-BINDING PROTEIN 1"/>
    <property type="match status" value="1"/>
</dbReference>
<sequence>MASLAESSIASVPHEKLAELKQQLAELPQRSGASAYSETLHHAASKAAKGPLYFDASDDDVAILDSISISTGNISHAGKGAAAAVNRKQSRAALQKHSNRSPPQLPLSRSAPAGGEMETMIQQSPSEEAFLTLTKGVSFHGYPGGDTQPMESQVYRQYHESVTKSNHTTPQKVRIKSNGDVEREGDLTTEVTLGTLQEGDTGFVDLAFQPRSPSPGSQDEADYEEQLVSSQLGSQRPAYLQTPAIAGHKHGRDGRILLSEPPTTTTKTPDFSRFFGNNNAPVMSATQLFNQTQAPSSPLPDFPRSDPVVTRPSPNVRTAGMTSPPPVTTSSPVFGIHSRPSPAPGEPRSTYMSMKESQERRKMRSSVGSETIDAMQDADDGADEFDLMLGTVRRGVQRVTSDPVLKDRVNMDPPEPQSRRSQSPIRERAMVDLVTPLTRHKITDVRFASNLSRDNADQQDTRFNAETGLDGDEDGEEDNDIYDELSGSIMKSQRDRSNDSEEDLSAYDDEMLSVTHDEGPEEQGPGAETPLVQQSSVQGDMHLGLATGDAAAQHMAVANSLPGTPQTYNNIRKGMAQEPPSTGSVVPGSQYIRRPSAGADQHPLAQEQALVDLRKSSAMQKHRSSQPDKVSSSPPQIFMDDTVADNSAEASATRRQALKKTRAANQHYADLSQKFEIPESDAVEKERLERSSEHDQQTQMNAQTTATTVTGTKSPPRKRHILYSPVKPSQSQRSRITDDTPRKAAGIPHFKDLPGGPNMPALSKDTSMDLDSILGDVFTAEDQQVIAATSSPPRAPKRRRLESQPSRRRASITLEGKPVEEPLGLEGVARQPLEQNQTSLLSATETHGYDRVPRKKITLRDSPARGNELPSATPPIAENLPSDTPESVRLREVAGAQAVSQLLTSRFRRRAQPKPARNTGTLRKPKRRRPVVNSSGEVEGFSTHDQAADTEQSYHTAVMEQVQAQAGTNADTEQTPYESAGNASKVTEEVADEIVAPTRIFGHFGGRYNNYYPSTWLSSSLDGFSHKVRFDDNAITILPKHAVRRLELRLGDQVKVDVKGMRNNVWLVRGFANLIANKDQHGHGVDVHGFRTVKVQAKAARCNPGGAAAQDEIEGEGEGDIIDVAIQAIYLTPSMWHRFDREFVAPSTSIAANGERLSTPVTETKTPLETPGSRNRRPNSALVVSRSHLREGSVASSTSRTSSGLFSGMKFAISYSSNDAEKAQVTRQIKQNGGTILESGFEELFVLPHFSKVTGTSPPKRQNASAAEAEDELSTLQIHEDCTDVGFAALIADRHSRRAKYMQALALGLPTLSGKWIIDSVAAASGRQRNSVTQEPLAWFRYLLASGESAYLSGAVRSRMLTPYSAAEAKLANIISTREILLDGDGVLIVTPKKGKHTWEKTKAYAFLTLAIGAGRVKLVSDLDEARVLTGADDGRWKWVYVDGTIAEARAEFLGNRSISNAAGQTSKKRKRISNGKRDVGYGSALSAGDHDVRIVNDEFVVQSLILGALVE</sequence>
<feature type="compositionally biased region" description="Acidic residues" evidence="4">
    <location>
        <begin position="469"/>
        <end position="480"/>
    </location>
</feature>
<keyword evidence="7" id="KW-1185">Reference proteome</keyword>
<dbReference type="GO" id="GO:0000077">
    <property type="term" value="P:DNA damage checkpoint signaling"/>
    <property type="evidence" value="ECO:0007669"/>
    <property type="project" value="TreeGrafter"/>
</dbReference>
<dbReference type="EMBL" id="MU003768">
    <property type="protein sequence ID" value="KAF2725159.1"/>
    <property type="molecule type" value="Genomic_DNA"/>
</dbReference>
<feature type="compositionally biased region" description="Polar residues" evidence="4">
    <location>
        <begin position="833"/>
        <end position="845"/>
    </location>
</feature>
<feature type="compositionally biased region" description="Basic residues" evidence="4">
    <location>
        <begin position="795"/>
        <end position="810"/>
    </location>
</feature>
<evidence type="ECO:0000313" key="7">
    <source>
        <dbReference type="Proteomes" id="UP000799441"/>
    </source>
</evidence>
<dbReference type="InterPro" id="IPR047249">
    <property type="entry name" value="BRCT_p53bp1-like_rpt1"/>
</dbReference>
<feature type="region of interest" description="Disordered" evidence="4">
    <location>
        <begin position="786"/>
        <end position="883"/>
    </location>
</feature>
<dbReference type="PROSITE" id="PS50172">
    <property type="entry name" value="BRCT"/>
    <property type="match status" value="1"/>
</dbReference>
<feature type="region of interest" description="Disordered" evidence="4">
    <location>
        <begin position="570"/>
        <end position="603"/>
    </location>
</feature>
<feature type="region of interest" description="Disordered" evidence="4">
    <location>
        <begin position="669"/>
        <end position="742"/>
    </location>
</feature>
<keyword evidence="2" id="KW-0227">DNA damage</keyword>
<dbReference type="InterPro" id="IPR036420">
    <property type="entry name" value="BRCT_dom_sf"/>
</dbReference>
<feature type="region of interest" description="Disordered" evidence="4">
    <location>
        <begin position="1154"/>
        <end position="1202"/>
    </location>
</feature>
<name>A0A9P4USL5_9PEZI</name>
<dbReference type="Pfam" id="PF18115">
    <property type="entry name" value="Tudor_3"/>
    <property type="match status" value="1"/>
</dbReference>
<dbReference type="OrthoDB" id="129353at2759"/>
<evidence type="ECO:0000256" key="2">
    <source>
        <dbReference type="ARBA" id="ARBA00022763"/>
    </source>
</evidence>
<dbReference type="Proteomes" id="UP000799441">
    <property type="component" value="Unassembled WGS sequence"/>
</dbReference>
<dbReference type="InterPro" id="IPR001357">
    <property type="entry name" value="BRCT_dom"/>
</dbReference>
<evidence type="ECO:0000256" key="4">
    <source>
        <dbReference type="SAM" id="MobiDB-lite"/>
    </source>
</evidence>
<keyword evidence="3" id="KW-0539">Nucleus</keyword>
<feature type="region of interest" description="Disordered" evidence="4">
    <location>
        <begin position="615"/>
        <end position="639"/>
    </location>
</feature>